<reference evidence="8 9" key="1">
    <citation type="submission" date="2021-02" db="EMBL/GenBank/DDBJ databases">
        <title>Plant Genome Project.</title>
        <authorList>
            <person name="Zhang R.-G."/>
        </authorList>
    </citation>
    <scope>NUCLEOTIDE SEQUENCE [LARGE SCALE GENOMIC DNA]</scope>
    <source>
        <tissue evidence="8">Leaves</tissue>
    </source>
</reference>
<dbReference type="PANTHER" id="PTHR48061:SF46">
    <property type="entry name" value="LEUCINE-RICH REPEAT-CONTAINING N-TERMINAL PLANT-TYPE DOMAIN-CONTAINING PROTEIN"/>
    <property type="match status" value="1"/>
</dbReference>
<dbReference type="Pfam" id="PF00560">
    <property type="entry name" value="LRR_1"/>
    <property type="match status" value="1"/>
</dbReference>
<comment type="subcellular location">
    <subcellularLocation>
        <location evidence="1">Membrane</location>
        <topology evidence="1">Single-pass type I membrane protein</topology>
    </subcellularLocation>
</comment>
<keyword evidence="4" id="KW-1133">Transmembrane helix</keyword>
<proteinExistence type="predicted"/>
<gene>
    <name evidence="8" type="ORF">JRO89_XS15G0175500</name>
</gene>
<dbReference type="PANTHER" id="PTHR48061">
    <property type="entry name" value="LEUCINE-RICH REPEAT RECEPTOR PROTEIN KINASE EMS1-LIKE-RELATED"/>
    <property type="match status" value="1"/>
</dbReference>
<keyword evidence="7" id="KW-0325">Glycoprotein</keyword>
<comment type="caution">
    <text evidence="8">The sequence shown here is derived from an EMBL/GenBank/DDBJ whole genome shotgun (WGS) entry which is preliminary data.</text>
</comment>
<evidence type="ECO:0000256" key="2">
    <source>
        <dbReference type="ARBA" id="ARBA00022692"/>
    </source>
</evidence>
<evidence type="ECO:0000256" key="5">
    <source>
        <dbReference type="ARBA" id="ARBA00023136"/>
    </source>
</evidence>
<dbReference type="InterPro" id="IPR001611">
    <property type="entry name" value="Leu-rich_rpt"/>
</dbReference>
<evidence type="ECO:0000256" key="7">
    <source>
        <dbReference type="ARBA" id="ARBA00023180"/>
    </source>
</evidence>
<evidence type="ECO:0008006" key="10">
    <source>
        <dbReference type="Google" id="ProtNLM"/>
    </source>
</evidence>
<evidence type="ECO:0000313" key="9">
    <source>
        <dbReference type="Proteomes" id="UP000827721"/>
    </source>
</evidence>
<dbReference type="Proteomes" id="UP000827721">
    <property type="component" value="Unassembled WGS sequence"/>
</dbReference>
<name>A0ABQ8H2S3_9ROSI</name>
<protein>
    <recommendedName>
        <fullName evidence="10">Leucine-rich repeat-containing N-terminal plant-type domain-containing protein</fullName>
    </recommendedName>
</protein>
<keyword evidence="5" id="KW-0472">Membrane</keyword>
<dbReference type="Gene3D" id="3.80.10.10">
    <property type="entry name" value="Ribonuclease Inhibitor"/>
    <property type="match status" value="1"/>
</dbReference>
<evidence type="ECO:0000256" key="4">
    <source>
        <dbReference type="ARBA" id="ARBA00022989"/>
    </source>
</evidence>
<dbReference type="EMBL" id="JAFEMO010000015">
    <property type="protein sequence ID" value="KAH7544500.1"/>
    <property type="molecule type" value="Genomic_DNA"/>
</dbReference>
<organism evidence="8 9">
    <name type="scientific">Xanthoceras sorbifolium</name>
    <dbReference type="NCBI Taxonomy" id="99658"/>
    <lineage>
        <taxon>Eukaryota</taxon>
        <taxon>Viridiplantae</taxon>
        <taxon>Streptophyta</taxon>
        <taxon>Embryophyta</taxon>
        <taxon>Tracheophyta</taxon>
        <taxon>Spermatophyta</taxon>
        <taxon>Magnoliopsida</taxon>
        <taxon>eudicotyledons</taxon>
        <taxon>Gunneridae</taxon>
        <taxon>Pentapetalae</taxon>
        <taxon>rosids</taxon>
        <taxon>malvids</taxon>
        <taxon>Sapindales</taxon>
        <taxon>Sapindaceae</taxon>
        <taxon>Xanthoceroideae</taxon>
        <taxon>Xanthoceras</taxon>
    </lineage>
</organism>
<dbReference type="InterPro" id="IPR046956">
    <property type="entry name" value="RLP23-like"/>
</dbReference>
<keyword evidence="6" id="KW-0675">Receptor</keyword>
<evidence type="ECO:0000256" key="1">
    <source>
        <dbReference type="ARBA" id="ARBA00004479"/>
    </source>
</evidence>
<dbReference type="InterPro" id="IPR032675">
    <property type="entry name" value="LRR_dom_sf"/>
</dbReference>
<evidence type="ECO:0000256" key="6">
    <source>
        <dbReference type="ARBA" id="ARBA00023170"/>
    </source>
</evidence>
<evidence type="ECO:0000313" key="8">
    <source>
        <dbReference type="EMBL" id="KAH7544500.1"/>
    </source>
</evidence>
<accession>A0ABQ8H2S3</accession>
<sequence>MDQPLLPQLVDLAPRAGEVCYAELACLAVKFVRLLILCFTISSALLQFKQLFSFYKDSSDDCDASYPKMKEWREDTDCCSWDVGGLTCDTVTGHVIGLDLSCSCLHGSIPSNSSLFLLSHLQKLNLAFNNFYLSQIPSDFVRFPGLTHLNLSSSNFYGQVPFEISHLSKLVSLDLFGDLTFGTLVMEGLVQNMTEIEELSLDGVSMSTIAPGYLTNLSSSLMLLRLRNCGLQGRYPKNICNLPNLHTLDLQYNYDLKCVFPKVNWSSPLRYLDVSVRPSNNSPFDASYAAATSVQQSADGHTFDTINIPQLIQGHLCQPLLQSSTAGVPIDSG</sequence>
<keyword evidence="3" id="KW-0732">Signal</keyword>
<dbReference type="SUPFAM" id="SSF52058">
    <property type="entry name" value="L domain-like"/>
    <property type="match status" value="1"/>
</dbReference>
<keyword evidence="9" id="KW-1185">Reference proteome</keyword>
<evidence type="ECO:0000256" key="3">
    <source>
        <dbReference type="ARBA" id="ARBA00022729"/>
    </source>
</evidence>
<keyword evidence="2" id="KW-0812">Transmembrane</keyword>